<keyword evidence="2" id="KW-1185">Reference proteome</keyword>
<dbReference type="EMBL" id="CM011682">
    <property type="protein sequence ID" value="TMS15001.1"/>
    <property type="molecule type" value="Genomic_DNA"/>
</dbReference>
<name>A0ACD3R7Q0_LARCR</name>
<evidence type="ECO:0000313" key="1">
    <source>
        <dbReference type="EMBL" id="TMS15001.1"/>
    </source>
</evidence>
<proteinExistence type="predicted"/>
<gene>
    <name evidence="1" type="ORF">E3U43_021463</name>
</gene>
<evidence type="ECO:0000313" key="2">
    <source>
        <dbReference type="Proteomes" id="UP000793456"/>
    </source>
</evidence>
<reference evidence="1" key="1">
    <citation type="submission" date="2018-11" db="EMBL/GenBank/DDBJ databases">
        <title>The sequence and de novo assembly of Larimichthys crocea genome using PacBio and Hi-C technologies.</title>
        <authorList>
            <person name="Xu P."/>
            <person name="Chen B."/>
            <person name="Zhou Z."/>
            <person name="Ke Q."/>
            <person name="Wu Y."/>
            <person name="Bai H."/>
            <person name="Pu F."/>
        </authorList>
    </citation>
    <scope>NUCLEOTIDE SEQUENCE</scope>
    <source>
        <tissue evidence="1">Muscle</tissue>
    </source>
</reference>
<organism evidence="1 2">
    <name type="scientific">Larimichthys crocea</name>
    <name type="common">Large yellow croaker</name>
    <name type="synonym">Pseudosciaena crocea</name>
    <dbReference type="NCBI Taxonomy" id="215358"/>
    <lineage>
        <taxon>Eukaryota</taxon>
        <taxon>Metazoa</taxon>
        <taxon>Chordata</taxon>
        <taxon>Craniata</taxon>
        <taxon>Vertebrata</taxon>
        <taxon>Euteleostomi</taxon>
        <taxon>Actinopterygii</taxon>
        <taxon>Neopterygii</taxon>
        <taxon>Teleostei</taxon>
        <taxon>Neoteleostei</taxon>
        <taxon>Acanthomorphata</taxon>
        <taxon>Eupercaria</taxon>
        <taxon>Sciaenidae</taxon>
        <taxon>Larimichthys</taxon>
    </lineage>
</organism>
<dbReference type="Proteomes" id="UP000793456">
    <property type="component" value="Chromosome IX"/>
</dbReference>
<sequence length="1185" mass="130928">MGGSTSSLVEEAEGDAPRGAALPPSPIMGCLRSSQSTSLPRQLPRPGRHRERSFSSGSMPMQRSQWACGCCTFLNAAGAPRCSICEAPRRRPDTRWMWHGTSREDSRWSCPRCTLSNSPDSLTCSLCGYTGLPGRALGSSEDQPRPQRSSSCSGPLRPSLSQQHNKEDKGSLSWDCLRCTLQNTPTSMSCSACGGPRKLSLPQIPDDALLLPEVCDQTGAQPEPAAGALSLSISTRGECSPVEASYPHTSSSVLSLTSLGHNNPVPCSRREVPPPDVCLSQTHNLSPSPSAHLSTQPELQLSRRLSVLKEEMSPLSPAPDASSSFPAGLIHVNRTEEWSCLACTLINKVKAKHCLACHTPQQHSTQLKPASSPKRKESMLVEALRQSDEGEAKELWENIVSFCRENAVTFVDDSFPPGPKFLSALAVLAERPELVEKVMVTRSLCAEGAYQVRLCKDGSWTTVLVDDMLPCDENGHLLFSQAQRKQLWVALIEKALAKLHGSYFALQAGRAIEGLSTLTGAPCESLALQVSATNPKEEPIDTDLIWAKMLSSKEAGFLMGASCGGGNMKVDDSEYESLGLRPRHAYSVLDVRDVDGHRLLQLRNPWGRFSWTGPWADNCPNWPPHLKRELCAQRAEDGLFWMDFLDFIRYFDSVDICKIHSDWQEVRVPGVFPRGADVPVTVVSITVLERTAMELALFQQGSRRWDTAESHLLDLCVLLFRVSYDSLGTPALGRLLAHSRRSVRRFVGCDVMLEPGEYAVLCCAFNHWHTAATDGTSRSGFSGKLESLEGDAQSGSEPGDRGSASAPTSLTAEQHGGSFSPTRVRLSHLTAASMENGNISHKCWMVFAQTIIFSDGQSQSCCEAEIISQGSDPIIRIGKQSEEAAAAGAASLVDKMSESPEKSASVSAQELKEQGNRLFLNRKYLEAAACYSKAIAHSPSVPAYYTNRALCYVKLQQYDKALADCRHALELDSQSVKAHFFMGQCHLEMESYDEAIGNLQKAYNLAKEQRLNFGDDIPSALRIAKKKRWNSLEERRINQEGELHAYLTKLIQAEKKRELDGCRHREEDKSDDGRVQHSLNEIHSKHDKYLSDMEELFCQVDEKRKKREIPDFLCGKISFELMREPCITPSGVTYDRKDIEEHLQRVGHFDPVTRSPLTQDQLIPNLAMKEVIDAFILENGWVEDY</sequence>
<protein>
    <submittedName>
        <fullName evidence="1">Uncharacterized protein</fullName>
    </submittedName>
</protein>
<comment type="caution">
    <text evidence="1">The sequence shown here is derived from an EMBL/GenBank/DDBJ whole genome shotgun (WGS) entry which is preliminary data.</text>
</comment>
<accession>A0ACD3R7Q0</accession>